<proteinExistence type="predicted"/>
<gene>
    <name evidence="1" type="ORF">BN12_4000010</name>
</gene>
<keyword evidence="2" id="KW-1185">Reference proteome</keyword>
<dbReference type="AlphaFoldDB" id="A0A077LYX9"/>
<organism evidence="1 2">
    <name type="scientific">Nostocoides japonicum T1-X7</name>
    <dbReference type="NCBI Taxonomy" id="1194083"/>
    <lineage>
        <taxon>Bacteria</taxon>
        <taxon>Bacillati</taxon>
        <taxon>Actinomycetota</taxon>
        <taxon>Actinomycetes</taxon>
        <taxon>Micrococcales</taxon>
        <taxon>Intrasporangiaceae</taxon>
        <taxon>Nostocoides</taxon>
    </lineage>
</organism>
<comment type="caution">
    <text evidence="1">The sequence shown here is derived from an EMBL/GenBank/DDBJ whole genome shotgun (WGS) entry which is preliminary data.</text>
</comment>
<dbReference type="EMBL" id="CAJB01000336">
    <property type="protein sequence ID" value="CCH79118.1"/>
    <property type="molecule type" value="Genomic_DNA"/>
</dbReference>
<reference evidence="1 2" key="1">
    <citation type="journal article" date="2013" name="ISME J.">
        <title>A metabolic model for members of the genus Tetrasphaera involved in enhanced biological phosphorus removal.</title>
        <authorList>
            <person name="Kristiansen R."/>
            <person name="Nguyen H.T.T."/>
            <person name="Saunders A.M."/>
            <person name="Nielsen J.L."/>
            <person name="Wimmer R."/>
            <person name="Le V.Q."/>
            <person name="McIlroy S.J."/>
            <person name="Petrovski S."/>
            <person name="Seviour R.J."/>
            <person name="Calteau A."/>
            <person name="Nielsen K.L."/>
            <person name="Nielsen P.H."/>
        </authorList>
    </citation>
    <scope>NUCLEOTIDE SEQUENCE [LARGE SCALE GENOMIC DNA]</scope>
    <source>
        <strain evidence="1 2">T1-X7</strain>
    </source>
</reference>
<sequence>MLEAKPYRTSEESRLSYVRGAVASVVRRAIGAHVGLLASGSHRHRCGRCQVCCAFDG</sequence>
<dbReference type="Proteomes" id="UP000035721">
    <property type="component" value="Unassembled WGS sequence"/>
</dbReference>
<evidence type="ECO:0000313" key="2">
    <source>
        <dbReference type="Proteomes" id="UP000035721"/>
    </source>
</evidence>
<name>A0A077LYX9_9MICO</name>
<accession>A0A077LYX9</accession>
<protein>
    <submittedName>
        <fullName evidence="1">Uncharacterized protein</fullName>
    </submittedName>
</protein>
<evidence type="ECO:0000313" key="1">
    <source>
        <dbReference type="EMBL" id="CCH79118.1"/>
    </source>
</evidence>